<evidence type="ECO:0000259" key="16">
    <source>
        <dbReference type="PROSITE" id="PS51217"/>
    </source>
</evidence>
<dbReference type="GO" id="GO:0003690">
    <property type="term" value="F:double-stranded DNA binding"/>
    <property type="evidence" value="ECO:0007669"/>
    <property type="project" value="UniProtKB-UniRule"/>
</dbReference>
<dbReference type="OrthoDB" id="9810135at2"/>
<gene>
    <name evidence="13 17" type="primary">addA</name>
    <name evidence="17" type="ORF">EXD82_08255</name>
</gene>
<keyword evidence="1 13" id="KW-0540">Nuclease</keyword>
<dbReference type="GO" id="GO:0005524">
    <property type="term" value="F:ATP binding"/>
    <property type="evidence" value="ECO:0007669"/>
    <property type="project" value="UniProtKB-UniRule"/>
</dbReference>
<comment type="catalytic activity">
    <reaction evidence="11 13">
        <text>Couples ATP hydrolysis with the unwinding of duplex DNA by translocating in the 3'-5' direction.</text>
        <dbReference type="EC" id="5.6.2.4"/>
    </reaction>
</comment>
<dbReference type="EMBL" id="SGJB01000016">
    <property type="protein sequence ID" value="TQQ84086.1"/>
    <property type="molecule type" value="Genomic_DNA"/>
</dbReference>
<comment type="similarity">
    <text evidence="13">Belongs to the helicase family. AddA subfamily.</text>
</comment>
<keyword evidence="9 13" id="KW-0234">DNA repair</keyword>
<dbReference type="GO" id="GO:0016887">
    <property type="term" value="F:ATP hydrolysis activity"/>
    <property type="evidence" value="ECO:0007669"/>
    <property type="project" value="RHEA"/>
</dbReference>
<dbReference type="Pfam" id="PF12705">
    <property type="entry name" value="PDDEXK_1"/>
    <property type="match status" value="1"/>
</dbReference>
<dbReference type="AlphaFoldDB" id="A0A544QTR2"/>
<evidence type="ECO:0000256" key="9">
    <source>
        <dbReference type="ARBA" id="ARBA00023204"/>
    </source>
</evidence>
<dbReference type="InterPro" id="IPR014017">
    <property type="entry name" value="DNA_helicase_UvrD-like_C"/>
</dbReference>
<dbReference type="HAMAP" id="MF_01451">
    <property type="entry name" value="AddA"/>
    <property type="match status" value="1"/>
</dbReference>
<evidence type="ECO:0000313" key="17">
    <source>
        <dbReference type="EMBL" id="TQQ84086.1"/>
    </source>
</evidence>
<dbReference type="InterPro" id="IPR014016">
    <property type="entry name" value="UvrD-like_ATP-bd"/>
</dbReference>
<dbReference type="InterPro" id="IPR014152">
    <property type="entry name" value="AddA"/>
</dbReference>
<sequence length="1220" mass="141345">MGGPKWTNEQLEVIEHRGGNLLVSAAAGSGKTAVLVERIIRMVVEDRIDIDKLLVVTFTNAAASEMRERIADAVAEKLEKNPADEYLQRQMLLINRAKITTIHSFCLDVIKSNIHLTDIDPNFRIGDSTECALMEQEAIDEIFEEKYISGMSEKDEGSEFLNIIECFAERNGDRKVQEMIIDIAHFASSFPNPYRWLINSAEMFQSEGFVFSESVWAEAIMRYSEIELEGIQKKLETACEILVPYIDVIAKSEKIFNERNTIKEIAESKNWDEFISKISLFEPEDYRKGKKIPKDEEDAKEVWEYAKSLRDDAIKSMKSISSGYGRINQEDISYEMDIMYPVISEIVGTVIEFMKRFQEKKLDKGIIDFSDIEHIALNILTEEDESGELKPSDAALVYREEFKEIFVDEYQDSNFVQESILESIAKPDEPNRFMVGDVKQSIYKFRQARPEIFIDKYTKYPEEKGDLNRKILLYKNFRSRESVLDSVNNLFEKIMSSNVGEIEYNENERLNPGTIFEEYENENKTVANGCEIHLIDKKEEIQSDDEDIDNIQLEARMAGKIIKDIVESKEYMVYDKKEGGYRPAKYRDIVILMRATSVWGQTFSDELTEMEIPVYADAGAGYFDTVEIKTIISLLKIIDNPMQDIPLIAVMRSPMFGFNAGELADIRSCDRNRTFYEALKKHASSDNGEKSAYFLDKLEKYRYMSGYMSTDELLWYLYSDTGYYSYVAVLPGGEQRQANLRILFERAKQFEDTSFRGIFNFINFVDKLEKSGNEVGEAKTISEASDVVRIMSIHKSKGLEFPIVLCCGMGKKFNMRDMNSDILYHSELGFGMQIVNSDTRLSYPSAIKNIIKKKMELETKSEEMRILYVAMTRAKEKLILTGSVNNVDMAYERWEKISRDIGDYSSMKSNTYIDWIMPVVLDSKSKSENIWNDKIWKKSDIMKTPEDTEEIKKSDIFRKEIDKYSSGRNYDWIKNRLEYEYPYQKSCERSESISVSEIKTLSNRSEDDDSEIVYMSTDENTGTNNEIPIKTMDYEIKVPKFIQDTKDEKLTGAAKGSAVHLFMQLVDLDRVSDIQEIKSQIEDMKKREVITEKEAEVINPYSVYKFFESDTGKRMKRAKFIGREKSFCRNIKASDVYKNESGEEKLMLRGIIDLYFEEDDGKIVLVDYKTDYVTEETIDEIKSRYRKQLEVYEETLEIITGKTVKEKYLYLFGLGRSVSI</sequence>
<keyword evidence="8 13" id="KW-0238">DNA-binding</keyword>
<dbReference type="EC" id="3.1.-.-" evidence="13"/>
<dbReference type="Pfam" id="PF13361">
    <property type="entry name" value="UvrD_C"/>
    <property type="match status" value="1"/>
</dbReference>
<proteinExistence type="inferred from homology"/>
<protein>
    <recommendedName>
        <fullName evidence="13">ATP-dependent helicase/nuclease subunit A</fullName>
        <ecNumber evidence="13">3.1.-.-</ecNumber>
        <ecNumber evidence="13">5.6.2.4</ecNumber>
    </recommendedName>
    <alternativeName>
        <fullName evidence="13">ATP-dependent helicase/nuclease AddA</fullName>
    </alternativeName>
    <alternativeName>
        <fullName evidence="13">DNA 3'-5' helicase AddA</fullName>
    </alternativeName>
</protein>
<dbReference type="Gene3D" id="3.40.50.300">
    <property type="entry name" value="P-loop containing nucleotide triphosphate hydrolases"/>
    <property type="match status" value="4"/>
</dbReference>
<dbReference type="Proteomes" id="UP000317863">
    <property type="component" value="Unassembled WGS sequence"/>
</dbReference>
<dbReference type="NCBIfam" id="TIGR02785">
    <property type="entry name" value="addA_Gpos"/>
    <property type="match status" value="1"/>
</dbReference>
<dbReference type="SUPFAM" id="SSF52540">
    <property type="entry name" value="P-loop containing nucleoside triphosphate hydrolases"/>
    <property type="match status" value="1"/>
</dbReference>
<dbReference type="InterPro" id="IPR011335">
    <property type="entry name" value="Restrct_endonuc-II-like"/>
</dbReference>
<evidence type="ECO:0000256" key="8">
    <source>
        <dbReference type="ARBA" id="ARBA00023125"/>
    </source>
</evidence>
<evidence type="ECO:0000256" key="13">
    <source>
        <dbReference type="HAMAP-Rule" id="MF_01451"/>
    </source>
</evidence>
<dbReference type="Pfam" id="PF00580">
    <property type="entry name" value="UvrD-helicase"/>
    <property type="match status" value="1"/>
</dbReference>
<evidence type="ECO:0000313" key="18">
    <source>
        <dbReference type="Proteomes" id="UP000317863"/>
    </source>
</evidence>
<evidence type="ECO:0000256" key="10">
    <source>
        <dbReference type="ARBA" id="ARBA00023235"/>
    </source>
</evidence>
<accession>A0A544QTR2</accession>
<name>A0A544QTR2_9FIRM</name>
<dbReference type="GO" id="GO:0005829">
    <property type="term" value="C:cytosol"/>
    <property type="evidence" value="ECO:0007669"/>
    <property type="project" value="TreeGrafter"/>
</dbReference>
<keyword evidence="4 13" id="KW-0378">Hydrolase</keyword>
<dbReference type="SUPFAM" id="SSF52980">
    <property type="entry name" value="Restriction endonuclease-like"/>
    <property type="match status" value="1"/>
</dbReference>
<dbReference type="FunFam" id="3.40.50.300:FF:001236">
    <property type="entry name" value="ATP-dependent helicase/nuclease subunit A"/>
    <property type="match status" value="1"/>
</dbReference>
<evidence type="ECO:0000256" key="1">
    <source>
        <dbReference type="ARBA" id="ARBA00022722"/>
    </source>
</evidence>
<evidence type="ECO:0000256" key="6">
    <source>
        <dbReference type="ARBA" id="ARBA00022839"/>
    </source>
</evidence>
<dbReference type="InterPro" id="IPR038726">
    <property type="entry name" value="PDDEXK_AddAB-type"/>
</dbReference>
<keyword evidence="10 13" id="KW-0413">Isomerase</keyword>
<evidence type="ECO:0000256" key="7">
    <source>
        <dbReference type="ARBA" id="ARBA00022840"/>
    </source>
</evidence>
<keyword evidence="6 13" id="KW-0269">Exonuclease</keyword>
<reference evidence="17 18" key="1">
    <citation type="submission" date="2019-02" db="EMBL/GenBank/DDBJ databases">
        <title>Peptostreptococcaceae bacterium ZHW00191 nov., a new bacterium isolated from the human gut.</title>
        <authorList>
            <person name="Zhou H.-W."/>
            <person name="Chen X.-J."/>
        </authorList>
    </citation>
    <scope>NUCLEOTIDE SEQUENCE [LARGE SCALE GENOMIC DNA]</scope>
    <source>
        <strain evidence="17 18">ZHW00191</strain>
    </source>
</reference>
<dbReference type="CDD" id="cd17932">
    <property type="entry name" value="DEXQc_UvrD"/>
    <property type="match status" value="1"/>
</dbReference>
<evidence type="ECO:0000256" key="3">
    <source>
        <dbReference type="ARBA" id="ARBA00022763"/>
    </source>
</evidence>
<evidence type="ECO:0000256" key="4">
    <source>
        <dbReference type="ARBA" id="ARBA00022801"/>
    </source>
</evidence>
<dbReference type="RefSeq" id="WP_142536441.1">
    <property type="nucleotide sequence ID" value="NZ_SGJB01000016.1"/>
</dbReference>
<dbReference type="EC" id="5.6.2.4" evidence="13"/>
<keyword evidence="2 13" id="KW-0547">Nucleotide-binding</keyword>
<organism evidence="17 18">
    <name type="scientific">Peptacetobacter hominis</name>
    <dbReference type="NCBI Taxonomy" id="2743610"/>
    <lineage>
        <taxon>Bacteria</taxon>
        <taxon>Bacillati</taxon>
        <taxon>Bacillota</taxon>
        <taxon>Clostridia</taxon>
        <taxon>Peptostreptococcales</taxon>
        <taxon>Peptostreptococcaceae</taxon>
        <taxon>Peptacetobacter</taxon>
    </lineage>
</organism>
<comment type="function">
    <text evidence="13">The heterodimer acts as both an ATP-dependent DNA helicase and an ATP-dependent, dual-direction single-stranded exonuclease. Recognizes the chi site generating a DNA molecule suitable for the initiation of homologous recombination. The AddA nuclease domain is required for chi fragment generation; this subunit has the helicase and 3' -&gt; 5' nuclease activities.</text>
</comment>
<dbReference type="PANTHER" id="PTHR11070:SF48">
    <property type="entry name" value="ATP-DEPENDENT HELICASE_NUCLEASE SUBUNIT A"/>
    <property type="match status" value="1"/>
</dbReference>
<dbReference type="PANTHER" id="PTHR11070">
    <property type="entry name" value="UVRD / RECB / PCRA DNA HELICASE FAMILY MEMBER"/>
    <property type="match status" value="1"/>
</dbReference>
<evidence type="ECO:0000256" key="5">
    <source>
        <dbReference type="ARBA" id="ARBA00022806"/>
    </source>
</evidence>
<dbReference type="Gene3D" id="3.90.320.10">
    <property type="match status" value="1"/>
</dbReference>
<keyword evidence="3 13" id="KW-0227">DNA damage</keyword>
<dbReference type="GO" id="GO:0033202">
    <property type="term" value="C:DNA helicase complex"/>
    <property type="evidence" value="ECO:0007669"/>
    <property type="project" value="TreeGrafter"/>
</dbReference>
<comment type="subunit">
    <text evidence="13">Heterodimer of AddA and AddB/RexB.</text>
</comment>
<keyword evidence="18" id="KW-1185">Reference proteome</keyword>
<evidence type="ECO:0000256" key="2">
    <source>
        <dbReference type="ARBA" id="ARBA00022741"/>
    </source>
</evidence>
<comment type="caution">
    <text evidence="17">The sequence shown here is derived from an EMBL/GenBank/DDBJ whole genome shotgun (WGS) entry which is preliminary data.</text>
</comment>
<evidence type="ECO:0000256" key="11">
    <source>
        <dbReference type="ARBA" id="ARBA00034617"/>
    </source>
</evidence>
<keyword evidence="5 13" id="KW-0347">Helicase</keyword>
<dbReference type="InterPro" id="IPR000212">
    <property type="entry name" value="DNA_helicase_UvrD/REP"/>
</dbReference>
<feature type="domain" description="UvrD-like helicase C-terminal" evidence="16">
    <location>
        <begin position="485"/>
        <end position="798"/>
    </location>
</feature>
<evidence type="ECO:0000259" key="15">
    <source>
        <dbReference type="PROSITE" id="PS51198"/>
    </source>
</evidence>
<keyword evidence="7 13" id="KW-0067">ATP-binding</keyword>
<evidence type="ECO:0000256" key="14">
    <source>
        <dbReference type="PROSITE-ProRule" id="PRU00560"/>
    </source>
</evidence>
<dbReference type="GO" id="GO:0000724">
    <property type="term" value="P:double-strand break repair via homologous recombination"/>
    <property type="evidence" value="ECO:0007669"/>
    <property type="project" value="UniProtKB-UniRule"/>
</dbReference>
<dbReference type="InterPro" id="IPR027417">
    <property type="entry name" value="P-loop_NTPase"/>
</dbReference>
<dbReference type="PROSITE" id="PS51198">
    <property type="entry name" value="UVRD_HELICASE_ATP_BIND"/>
    <property type="match status" value="1"/>
</dbReference>
<feature type="domain" description="UvrD-like helicase ATP-binding" evidence="15">
    <location>
        <begin position="4"/>
        <end position="480"/>
    </location>
</feature>
<comment type="catalytic activity">
    <reaction evidence="12 13">
        <text>ATP + H2O = ADP + phosphate + H(+)</text>
        <dbReference type="Rhea" id="RHEA:13065"/>
        <dbReference type="ChEBI" id="CHEBI:15377"/>
        <dbReference type="ChEBI" id="CHEBI:15378"/>
        <dbReference type="ChEBI" id="CHEBI:30616"/>
        <dbReference type="ChEBI" id="CHEBI:43474"/>
        <dbReference type="ChEBI" id="CHEBI:456216"/>
        <dbReference type="EC" id="5.6.2.4"/>
    </reaction>
</comment>
<dbReference type="GO" id="GO:0043138">
    <property type="term" value="F:3'-5' DNA helicase activity"/>
    <property type="evidence" value="ECO:0007669"/>
    <property type="project" value="UniProtKB-UniRule"/>
</dbReference>
<feature type="binding site" evidence="14">
    <location>
        <begin position="25"/>
        <end position="32"/>
    </location>
    <ligand>
        <name>ATP</name>
        <dbReference type="ChEBI" id="CHEBI:30616"/>
    </ligand>
</feature>
<dbReference type="PROSITE" id="PS51217">
    <property type="entry name" value="UVRD_HELICASE_CTER"/>
    <property type="match status" value="1"/>
</dbReference>
<dbReference type="InterPro" id="IPR011604">
    <property type="entry name" value="PDDEXK-like_dom_sf"/>
</dbReference>
<comment type="cofactor">
    <cofactor evidence="13">
        <name>Mg(2+)</name>
        <dbReference type="ChEBI" id="CHEBI:18420"/>
    </cofactor>
</comment>
<evidence type="ECO:0000256" key="12">
    <source>
        <dbReference type="ARBA" id="ARBA00048988"/>
    </source>
</evidence>
<dbReference type="GO" id="GO:0008408">
    <property type="term" value="F:3'-5' exonuclease activity"/>
    <property type="evidence" value="ECO:0007669"/>
    <property type="project" value="UniProtKB-UniRule"/>
</dbReference>